<accession>A0ABY4Y5Q5</accession>
<evidence type="ECO:0000313" key="2">
    <source>
        <dbReference type="Proteomes" id="UP001057474"/>
    </source>
</evidence>
<reference evidence="1" key="1">
    <citation type="submission" date="2021-03" db="EMBL/GenBank/DDBJ databases">
        <title>Legionella lytica PCM 2298.</title>
        <authorList>
            <person name="Koper P."/>
        </authorList>
    </citation>
    <scope>NUCLEOTIDE SEQUENCE</scope>
    <source>
        <strain evidence="1">PCM 2298</strain>
    </source>
</reference>
<name>A0ABY4Y5Q5_9GAMM</name>
<keyword evidence="2" id="KW-1185">Reference proteome</keyword>
<dbReference type="RefSeq" id="WP_252579169.1">
    <property type="nucleotide sequence ID" value="NZ_CP071527.1"/>
</dbReference>
<dbReference type="Proteomes" id="UP001057474">
    <property type="component" value="Chromosome"/>
</dbReference>
<protein>
    <submittedName>
        <fullName evidence="1">Uncharacterized protein</fullName>
    </submittedName>
</protein>
<proteinExistence type="predicted"/>
<gene>
    <name evidence="1" type="ORF">J2N86_09605</name>
</gene>
<evidence type="ECO:0000313" key="1">
    <source>
        <dbReference type="EMBL" id="USQ12956.1"/>
    </source>
</evidence>
<dbReference type="EMBL" id="CP071527">
    <property type="protein sequence ID" value="USQ12956.1"/>
    <property type="molecule type" value="Genomic_DNA"/>
</dbReference>
<sequence>MCKIEYDNRICVYIDVLGWQDAIDKLSADNIFEILKPFLENHFYHQQHQGFIKDVRKSSNNNVIEKTGFIRSMIGGRWAEVPTMYEEVQLTVFSDTLVFSMPLDFGGRIYNKIPSIIIGFLEKEFLIRGGIALGSLYHKDHVIFGPALVESYKLELNEAKFPRILISDKVITEIGTEPYLPIMKDQLNNWVIDPFPKVIEADYSDEQWLLHLNNNYKVGKLVDIIEQAITKYLTNYSIRNKWTFQAELCAKSLEKYATATEDLVHKLRQFNKI</sequence>
<organism evidence="1 2">
    <name type="scientific">Legionella lytica</name>
    <dbReference type="NCBI Taxonomy" id="96232"/>
    <lineage>
        <taxon>Bacteria</taxon>
        <taxon>Pseudomonadati</taxon>
        <taxon>Pseudomonadota</taxon>
        <taxon>Gammaproteobacteria</taxon>
        <taxon>Legionellales</taxon>
        <taxon>Legionellaceae</taxon>
        <taxon>Legionella</taxon>
    </lineage>
</organism>